<evidence type="ECO:0000313" key="3">
    <source>
        <dbReference type="EMBL" id="TXG56734.1"/>
    </source>
</evidence>
<organism evidence="3 4">
    <name type="scientific">Acer yangbiense</name>
    <dbReference type="NCBI Taxonomy" id="1000413"/>
    <lineage>
        <taxon>Eukaryota</taxon>
        <taxon>Viridiplantae</taxon>
        <taxon>Streptophyta</taxon>
        <taxon>Embryophyta</taxon>
        <taxon>Tracheophyta</taxon>
        <taxon>Spermatophyta</taxon>
        <taxon>Magnoliopsida</taxon>
        <taxon>eudicotyledons</taxon>
        <taxon>Gunneridae</taxon>
        <taxon>Pentapetalae</taxon>
        <taxon>rosids</taxon>
        <taxon>malvids</taxon>
        <taxon>Sapindales</taxon>
        <taxon>Sapindaceae</taxon>
        <taxon>Hippocastanoideae</taxon>
        <taxon>Acereae</taxon>
        <taxon>Acer</taxon>
    </lineage>
</organism>
<dbReference type="Proteomes" id="UP000323000">
    <property type="component" value="Chromosome 8"/>
</dbReference>
<evidence type="ECO:0000313" key="4">
    <source>
        <dbReference type="Proteomes" id="UP000323000"/>
    </source>
</evidence>
<name>A0A5C7HIP3_9ROSI</name>
<dbReference type="EMBL" id="VAHF01000008">
    <property type="protein sequence ID" value="TXG56734.1"/>
    <property type="molecule type" value="Genomic_DNA"/>
</dbReference>
<accession>A0A5C7HIP3</accession>
<keyword evidence="4" id="KW-1185">Reference proteome</keyword>
<dbReference type="InterPro" id="IPR025836">
    <property type="entry name" value="Zn_knuckle_CX2CX4HX4C"/>
</dbReference>
<evidence type="ECO:0000259" key="2">
    <source>
        <dbReference type="PROSITE" id="PS50158"/>
    </source>
</evidence>
<protein>
    <recommendedName>
        <fullName evidence="2">CCHC-type domain-containing protein</fullName>
    </recommendedName>
</protein>
<dbReference type="Pfam" id="PF14111">
    <property type="entry name" value="DUF4283"/>
    <property type="match status" value="1"/>
</dbReference>
<dbReference type="PROSITE" id="PS50158">
    <property type="entry name" value="ZF_CCHC"/>
    <property type="match status" value="1"/>
</dbReference>
<dbReference type="PANTHER" id="PTHR31286:SF167">
    <property type="entry name" value="OS09G0268800 PROTEIN"/>
    <property type="match status" value="1"/>
</dbReference>
<dbReference type="InterPro" id="IPR040256">
    <property type="entry name" value="At4g02000-like"/>
</dbReference>
<keyword evidence="1" id="KW-0862">Zinc</keyword>
<keyword evidence="1" id="KW-0479">Metal-binding</keyword>
<dbReference type="GO" id="GO:0003676">
    <property type="term" value="F:nucleic acid binding"/>
    <property type="evidence" value="ECO:0007669"/>
    <property type="project" value="InterPro"/>
</dbReference>
<keyword evidence="1" id="KW-0863">Zinc-finger</keyword>
<dbReference type="PANTHER" id="PTHR31286">
    <property type="entry name" value="GLYCINE-RICH CELL WALL STRUCTURAL PROTEIN 1.8-LIKE"/>
    <property type="match status" value="1"/>
</dbReference>
<dbReference type="AlphaFoldDB" id="A0A5C7HIP3"/>
<sequence length="465" mass="52582">MVNREAFIRVIGRIWHVKEGVEIESLTGNIFSFHFNDMEDHRKVLSGAHWSFDNALLVLEEPVGKREMIGEVVDVDGGLAGDCVRKFLRVRVHIDINKPLRRCLRVDVMGDEVETINERLPNICFQCGRISHMTNECQSDDLIPMVDGVEKPLFGFWMKASSSFRKNNFQNLRGRTVFNDHTSASISKVESERKMAMPISALIEVHEEEHNGKLDSFNASINVINAIKKFEVEFLAFTGKGKQDELSECNLLPKTHGNKRLNVRLGPYGEGSFVFKGDKVVQAQEENLMEQMIKGNPCGISKPSGHNNQSIIGSVNRDTNCNSGKRVWSRKIRASNVGNFRENLVPVKCKRSSFVIIDREEPIQKKSRGVLVPEGSGVVNQRLEKEVSCINSEEKEEEDGTSRISEVMVYDGELCEKESIADAECHSVLNVDDLGLFCTIVWRIWYLCNLVVQEAPNQNVFDVLH</sequence>
<comment type="caution">
    <text evidence="3">The sequence shown here is derived from an EMBL/GenBank/DDBJ whole genome shotgun (WGS) entry which is preliminary data.</text>
</comment>
<dbReference type="Pfam" id="PF14392">
    <property type="entry name" value="zf-CCHC_4"/>
    <property type="match status" value="1"/>
</dbReference>
<evidence type="ECO:0000256" key="1">
    <source>
        <dbReference type="PROSITE-ProRule" id="PRU00047"/>
    </source>
</evidence>
<reference evidence="4" key="1">
    <citation type="journal article" date="2019" name="Gigascience">
        <title>De novo genome assembly of the endangered Acer yangbiense, a plant species with extremely small populations endemic to Yunnan Province, China.</title>
        <authorList>
            <person name="Yang J."/>
            <person name="Wariss H.M."/>
            <person name="Tao L."/>
            <person name="Zhang R."/>
            <person name="Yun Q."/>
            <person name="Hollingsworth P."/>
            <person name="Dao Z."/>
            <person name="Luo G."/>
            <person name="Guo H."/>
            <person name="Ma Y."/>
            <person name="Sun W."/>
        </authorList>
    </citation>
    <scope>NUCLEOTIDE SEQUENCE [LARGE SCALE GENOMIC DNA]</scope>
    <source>
        <strain evidence="4">cv. Malutang</strain>
    </source>
</reference>
<feature type="domain" description="CCHC-type" evidence="2">
    <location>
        <begin position="124"/>
        <end position="139"/>
    </location>
</feature>
<dbReference type="InterPro" id="IPR001878">
    <property type="entry name" value="Znf_CCHC"/>
</dbReference>
<dbReference type="GO" id="GO:0008270">
    <property type="term" value="F:zinc ion binding"/>
    <property type="evidence" value="ECO:0007669"/>
    <property type="project" value="UniProtKB-KW"/>
</dbReference>
<proteinExistence type="predicted"/>
<dbReference type="InterPro" id="IPR025558">
    <property type="entry name" value="DUF4283"/>
</dbReference>
<gene>
    <name evidence="3" type="ORF">EZV62_018047</name>
</gene>